<dbReference type="InterPro" id="IPR011320">
    <property type="entry name" value="RNase_H1_N"/>
</dbReference>
<dbReference type="Pfam" id="PF01693">
    <property type="entry name" value="Cauli_VI"/>
    <property type="match status" value="1"/>
</dbReference>
<dbReference type="SUPFAM" id="SSF55658">
    <property type="entry name" value="L9 N-domain-like"/>
    <property type="match status" value="1"/>
</dbReference>
<evidence type="ECO:0000256" key="1">
    <source>
        <dbReference type="SAM" id="MobiDB-lite"/>
    </source>
</evidence>
<feature type="domain" description="Ribonuclease H1 N-terminal" evidence="2">
    <location>
        <begin position="50"/>
        <end position="78"/>
    </location>
</feature>
<feature type="region of interest" description="Disordered" evidence="1">
    <location>
        <begin position="118"/>
        <end position="175"/>
    </location>
</feature>
<dbReference type="Gene3D" id="3.40.970.10">
    <property type="entry name" value="Ribonuclease H1, N-terminal domain"/>
    <property type="match status" value="1"/>
</dbReference>
<sequence>MRSQESDVYWLQLDDLNENSDGNIILTDARKIPYYGKARNRGREDWTFTVVWKGHKVGIFDEWSEAHSSVTNISGNGFQNAKGWLSALDKFLTRHPDGYPAQRAVTFFPAHLTGADLSSTASVQSQSPSLPVTPPHTPPQGQRRDALSSETLSLSSISQEWSQPRSNTPGTDSDFEVSLMLTTDSLTSLSTGSTWRSTQKHPVGRQSNDLFAVKDLHSPGTTVYVDRSVKKSVLMVKTVLNGSSRNRAKRAV</sequence>
<protein>
    <recommendedName>
        <fullName evidence="2">Ribonuclease H1 N-terminal domain-containing protein</fullName>
    </recommendedName>
</protein>
<accession>A0A9P5PEQ2</accession>
<dbReference type="InterPro" id="IPR037056">
    <property type="entry name" value="RNase_H1_N_sf"/>
</dbReference>
<evidence type="ECO:0000313" key="4">
    <source>
        <dbReference type="Proteomes" id="UP000772434"/>
    </source>
</evidence>
<dbReference type="EMBL" id="JADNRY010000171">
    <property type="protein sequence ID" value="KAF9062498.1"/>
    <property type="molecule type" value="Genomic_DNA"/>
</dbReference>
<proteinExistence type="predicted"/>
<reference evidence="3" key="1">
    <citation type="submission" date="2020-11" db="EMBL/GenBank/DDBJ databases">
        <authorList>
            <consortium name="DOE Joint Genome Institute"/>
            <person name="Ahrendt S."/>
            <person name="Riley R."/>
            <person name="Andreopoulos W."/>
            <person name="Labutti K."/>
            <person name="Pangilinan J."/>
            <person name="Ruiz-Duenas F.J."/>
            <person name="Barrasa J.M."/>
            <person name="Sanchez-Garcia M."/>
            <person name="Camarero S."/>
            <person name="Miyauchi S."/>
            <person name="Serrano A."/>
            <person name="Linde D."/>
            <person name="Babiker R."/>
            <person name="Drula E."/>
            <person name="Ayuso-Fernandez I."/>
            <person name="Pacheco R."/>
            <person name="Padilla G."/>
            <person name="Ferreira P."/>
            <person name="Barriuso J."/>
            <person name="Kellner H."/>
            <person name="Castanera R."/>
            <person name="Alfaro M."/>
            <person name="Ramirez L."/>
            <person name="Pisabarro A.G."/>
            <person name="Kuo A."/>
            <person name="Tritt A."/>
            <person name="Lipzen A."/>
            <person name="He G."/>
            <person name="Yan M."/>
            <person name="Ng V."/>
            <person name="Cullen D."/>
            <person name="Martin F."/>
            <person name="Rosso M.-N."/>
            <person name="Henrissat B."/>
            <person name="Hibbett D."/>
            <person name="Martinez A.T."/>
            <person name="Grigoriev I.V."/>
        </authorList>
    </citation>
    <scope>NUCLEOTIDE SEQUENCE</scope>
    <source>
        <strain evidence="3">AH 40177</strain>
    </source>
</reference>
<feature type="compositionally biased region" description="Low complexity" evidence="1">
    <location>
        <begin position="118"/>
        <end position="130"/>
    </location>
</feature>
<organism evidence="3 4">
    <name type="scientific">Rhodocollybia butyracea</name>
    <dbReference type="NCBI Taxonomy" id="206335"/>
    <lineage>
        <taxon>Eukaryota</taxon>
        <taxon>Fungi</taxon>
        <taxon>Dikarya</taxon>
        <taxon>Basidiomycota</taxon>
        <taxon>Agaricomycotina</taxon>
        <taxon>Agaricomycetes</taxon>
        <taxon>Agaricomycetidae</taxon>
        <taxon>Agaricales</taxon>
        <taxon>Marasmiineae</taxon>
        <taxon>Omphalotaceae</taxon>
        <taxon>Rhodocollybia</taxon>
    </lineage>
</organism>
<keyword evidence="4" id="KW-1185">Reference proteome</keyword>
<evidence type="ECO:0000259" key="2">
    <source>
        <dbReference type="Pfam" id="PF01693"/>
    </source>
</evidence>
<dbReference type="Proteomes" id="UP000772434">
    <property type="component" value="Unassembled WGS sequence"/>
</dbReference>
<dbReference type="InterPro" id="IPR009027">
    <property type="entry name" value="Ribosomal_bL9/RNase_H1_N"/>
</dbReference>
<dbReference type="AlphaFoldDB" id="A0A9P5PEQ2"/>
<name>A0A9P5PEQ2_9AGAR</name>
<gene>
    <name evidence="3" type="ORF">BDP27DRAFT_1427894</name>
</gene>
<comment type="caution">
    <text evidence="3">The sequence shown here is derived from an EMBL/GenBank/DDBJ whole genome shotgun (WGS) entry which is preliminary data.</text>
</comment>
<evidence type="ECO:0000313" key="3">
    <source>
        <dbReference type="EMBL" id="KAF9062498.1"/>
    </source>
</evidence>
<feature type="compositionally biased region" description="Polar residues" evidence="1">
    <location>
        <begin position="159"/>
        <end position="171"/>
    </location>
</feature>
<feature type="compositionally biased region" description="Low complexity" evidence="1">
    <location>
        <begin position="148"/>
        <end position="158"/>
    </location>
</feature>